<protein>
    <submittedName>
        <fullName evidence="7">DEAD/DEAH box helicase domain-containing protein</fullName>
    </submittedName>
    <submittedName>
        <fullName evidence="8">DEAD/DEAH_box helicase domain-containing protein</fullName>
    </submittedName>
</protein>
<feature type="domain" description="Helicase ATP-binding" evidence="5">
    <location>
        <begin position="149"/>
        <end position="306"/>
    </location>
</feature>
<dbReference type="InterPro" id="IPR011545">
    <property type="entry name" value="DEAD/DEAH_box_helicase_dom"/>
</dbReference>
<name>A0AA86VC23_9EUKA</name>
<dbReference type="PANTHER" id="PTHR47961:SF6">
    <property type="entry name" value="DNA-DIRECTED DNA POLYMERASE"/>
    <property type="match status" value="1"/>
</dbReference>
<accession>A0AA86VC23</accession>
<evidence type="ECO:0000256" key="1">
    <source>
        <dbReference type="ARBA" id="ARBA00022741"/>
    </source>
</evidence>
<keyword evidence="1" id="KW-0547">Nucleotide-binding</keyword>
<evidence type="ECO:0000259" key="6">
    <source>
        <dbReference type="PROSITE" id="PS51194"/>
    </source>
</evidence>
<dbReference type="InterPro" id="IPR027417">
    <property type="entry name" value="P-loop_NTPase"/>
</dbReference>
<sequence>MNEIISIISQIFNDCDYDEIIESLNQLYKQSKNYSDFKEIAPSLTQIQFDKLVSFFENEYQQVQVLQEEEQLFVNQLYNEQIRQEQRNSEIEPKSIIALPPKQYFTDHIVYSIDTNTQRQNPELVKLQQLPIQLQIFKTDLNAIQSLSLPYIVQVMNLLVTAPTSSGKTLIGFMSIALKQGISFYLVPTKALAFEIYTKLQLYFSNVQIATGDTDSPDLTLQNSVIVATYEKFDILSSNNSTLLPSVIIMDEIHTINDEQRGAVVEQIIMRSKSKLSSTRIIGLSATITNTNEIKQFLNAELLIFGEEFRPVQINKKIIGIIEPNYVKAQNIYKRILNEQILFYKESIIVFVQSRLQTISIAQEIAKTISTEQKLTYVSENPVLNMCMQKGVAFHNASMPKQDRTIVEKLFLENKINILVSTSTLAIGVNLPAENIIIYKTDVYNSQEQCFCRMKQQDIQQMVGRCGRPQFCDKGTAIIITNQQSANSYATTQNFEVSSKLGNKILKAINQYIDGSISLDELQHWYDQSLYSLQVLDSNNILKQALSVLIQINILKHENGVFYQTDLGKLAKKFYISPQSAYQLNTSLSTSIQDRFNFLNILFQAQEFKFLRISRSEVYEVQKFSGHFKNVDKFIYLLFTQQPDLDSLKADRVLIFNTIDRIMGCVTQLCVQLRKLQFLLIQMEIKSELAEQEKIDIGEDVPIPMYKWNSKYFVKQPNHVPQDLRLVKEKYPIYTQLLIQQVACVDILDYYVQPLNETQVQIKIFIKAMSEKQAVLHCLIGFLDNLLHYQHFTYVNENELKISFKINGFHPKFLPKLQVFLMYESGFNTYLDIPMHVAMPLNPVIKQSPNPRFIIQNNNTSKILDLIQDKDSVTLICAPERFKFYEHLNNVILISDSEWIETNPNFTVIENVSRISSSVYLEWFLISNKPDLAFSTPICSNSINSLSAFLNITEVEINESSEQFNVESRFDIELNNLLKKMLELNLKVNLEEFTEKAAESYFLLRIEQNPSFYNLKNYNVKKYTLEQEFNVSEEQINEFFNSILEEALQGFKIDGTDVIAENANE</sequence>
<dbReference type="Pfam" id="PF00271">
    <property type="entry name" value="Helicase_C"/>
    <property type="match status" value="1"/>
</dbReference>
<reference evidence="7" key="1">
    <citation type="submission" date="2023-06" db="EMBL/GenBank/DDBJ databases">
        <authorList>
            <person name="Kurt Z."/>
        </authorList>
    </citation>
    <scope>NUCLEOTIDE SEQUENCE</scope>
</reference>
<keyword evidence="2" id="KW-0378">Hydrolase</keyword>
<dbReference type="Proteomes" id="UP001642409">
    <property type="component" value="Unassembled WGS sequence"/>
</dbReference>
<evidence type="ECO:0000313" key="7">
    <source>
        <dbReference type="EMBL" id="CAI9962428.1"/>
    </source>
</evidence>
<keyword evidence="4" id="KW-0067">ATP-binding</keyword>
<gene>
    <name evidence="8" type="ORF">HINF_LOCUS4157</name>
    <name evidence="7" type="ORF">HINF_LOCUS50073</name>
</gene>
<dbReference type="PANTHER" id="PTHR47961">
    <property type="entry name" value="DNA POLYMERASE THETA, PUTATIVE (AFU_ORTHOLOGUE AFUA_1G05260)-RELATED"/>
    <property type="match status" value="1"/>
</dbReference>
<dbReference type="SMART" id="SM00490">
    <property type="entry name" value="HELICc"/>
    <property type="match status" value="1"/>
</dbReference>
<dbReference type="PROSITE" id="PS51194">
    <property type="entry name" value="HELICASE_CTER"/>
    <property type="match status" value="1"/>
</dbReference>
<dbReference type="GO" id="GO:0016787">
    <property type="term" value="F:hydrolase activity"/>
    <property type="evidence" value="ECO:0007669"/>
    <property type="project" value="UniProtKB-KW"/>
</dbReference>
<evidence type="ECO:0000256" key="3">
    <source>
        <dbReference type="ARBA" id="ARBA00022806"/>
    </source>
</evidence>
<evidence type="ECO:0000256" key="4">
    <source>
        <dbReference type="ARBA" id="ARBA00022840"/>
    </source>
</evidence>
<dbReference type="InterPro" id="IPR004179">
    <property type="entry name" value="Sec63-dom"/>
</dbReference>
<evidence type="ECO:0000259" key="5">
    <source>
        <dbReference type="PROSITE" id="PS51192"/>
    </source>
</evidence>
<dbReference type="EMBL" id="CAXDID020000007">
    <property type="protein sequence ID" value="CAL5977120.1"/>
    <property type="molecule type" value="Genomic_DNA"/>
</dbReference>
<dbReference type="InterPro" id="IPR001650">
    <property type="entry name" value="Helicase_C-like"/>
</dbReference>
<dbReference type="Gene3D" id="1.10.3380.30">
    <property type="match status" value="1"/>
</dbReference>
<dbReference type="Pfam" id="PF02889">
    <property type="entry name" value="Sec63"/>
    <property type="match status" value="1"/>
</dbReference>
<evidence type="ECO:0000256" key="2">
    <source>
        <dbReference type="ARBA" id="ARBA00022801"/>
    </source>
</evidence>
<evidence type="ECO:0000313" key="8">
    <source>
        <dbReference type="EMBL" id="CAL5977120.1"/>
    </source>
</evidence>
<organism evidence="7">
    <name type="scientific">Hexamita inflata</name>
    <dbReference type="NCBI Taxonomy" id="28002"/>
    <lineage>
        <taxon>Eukaryota</taxon>
        <taxon>Metamonada</taxon>
        <taxon>Diplomonadida</taxon>
        <taxon>Hexamitidae</taxon>
        <taxon>Hexamitinae</taxon>
        <taxon>Hexamita</taxon>
    </lineage>
</organism>
<dbReference type="SMART" id="SM00487">
    <property type="entry name" value="DEXDc"/>
    <property type="match status" value="1"/>
</dbReference>
<dbReference type="InterPro" id="IPR050474">
    <property type="entry name" value="Hel308_SKI2-like"/>
</dbReference>
<dbReference type="PROSITE" id="PS51192">
    <property type="entry name" value="HELICASE_ATP_BIND_1"/>
    <property type="match status" value="1"/>
</dbReference>
<dbReference type="Pfam" id="PF00270">
    <property type="entry name" value="DEAD"/>
    <property type="match status" value="1"/>
</dbReference>
<keyword evidence="3 7" id="KW-0347">Helicase</keyword>
<dbReference type="EMBL" id="CATOUU010000952">
    <property type="protein sequence ID" value="CAI9962428.1"/>
    <property type="molecule type" value="Genomic_DNA"/>
</dbReference>
<dbReference type="InterPro" id="IPR014001">
    <property type="entry name" value="Helicase_ATP-bd"/>
</dbReference>
<dbReference type="GO" id="GO:0005524">
    <property type="term" value="F:ATP binding"/>
    <property type="evidence" value="ECO:0007669"/>
    <property type="project" value="UniProtKB-KW"/>
</dbReference>
<dbReference type="GO" id="GO:0004386">
    <property type="term" value="F:helicase activity"/>
    <property type="evidence" value="ECO:0007669"/>
    <property type="project" value="UniProtKB-KW"/>
</dbReference>
<reference evidence="8 9" key="2">
    <citation type="submission" date="2024-07" db="EMBL/GenBank/DDBJ databases">
        <authorList>
            <person name="Akdeniz Z."/>
        </authorList>
    </citation>
    <scope>NUCLEOTIDE SEQUENCE [LARGE SCALE GENOMIC DNA]</scope>
</reference>
<feature type="domain" description="Helicase C-terminal" evidence="6">
    <location>
        <begin position="336"/>
        <end position="530"/>
    </location>
</feature>
<evidence type="ECO:0000313" key="9">
    <source>
        <dbReference type="Proteomes" id="UP001642409"/>
    </source>
</evidence>
<proteinExistence type="predicted"/>
<dbReference type="Gene3D" id="3.40.50.300">
    <property type="entry name" value="P-loop containing nucleotide triphosphate hydrolases"/>
    <property type="match status" value="2"/>
</dbReference>
<keyword evidence="9" id="KW-1185">Reference proteome</keyword>
<dbReference type="SUPFAM" id="SSF52540">
    <property type="entry name" value="P-loop containing nucleoside triphosphate hydrolases"/>
    <property type="match status" value="1"/>
</dbReference>
<dbReference type="GO" id="GO:0003676">
    <property type="term" value="F:nucleic acid binding"/>
    <property type="evidence" value="ECO:0007669"/>
    <property type="project" value="InterPro"/>
</dbReference>
<dbReference type="AlphaFoldDB" id="A0AA86VC23"/>
<comment type="caution">
    <text evidence="7">The sequence shown here is derived from an EMBL/GenBank/DDBJ whole genome shotgun (WGS) entry which is preliminary data.</text>
</comment>